<feature type="compositionally biased region" description="Pro residues" evidence="1">
    <location>
        <begin position="164"/>
        <end position="184"/>
    </location>
</feature>
<feature type="region of interest" description="Disordered" evidence="1">
    <location>
        <begin position="159"/>
        <end position="230"/>
    </location>
</feature>
<dbReference type="STRING" id="1795832.A7Q00_02955"/>
<reference evidence="3" key="1">
    <citation type="submission" date="2016-05" db="EMBL/GenBank/DDBJ databases">
        <title>Draft genome of Corynebacterium afermentans subsp. afermentans LCDC 88199T.</title>
        <authorList>
            <person name="Bernier A.-M."/>
            <person name="Bernard K."/>
        </authorList>
    </citation>
    <scope>NUCLEOTIDE SEQUENCE [LARGE SCALE GENOMIC DNA]</scope>
    <source>
        <strain evidence="3">NML130454</strain>
    </source>
</reference>
<organism evidence="2 3">
    <name type="scientific">Eikenella halliae</name>
    <dbReference type="NCBI Taxonomy" id="1795832"/>
    <lineage>
        <taxon>Bacteria</taxon>
        <taxon>Pseudomonadati</taxon>
        <taxon>Pseudomonadota</taxon>
        <taxon>Betaproteobacteria</taxon>
        <taxon>Neisseriales</taxon>
        <taxon>Neisseriaceae</taxon>
        <taxon>Eikenella</taxon>
    </lineage>
</organism>
<comment type="caution">
    <text evidence="2">The sequence shown here is derived from an EMBL/GenBank/DDBJ whole genome shotgun (WGS) entry which is preliminary data.</text>
</comment>
<evidence type="ECO:0000256" key="1">
    <source>
        <dbReference type="SAM" id="MobiDB-lite"/>
    </source>
</evidence>
<evidence type="ECO:0008006" key="4">
    <source>
        <dbReference type="Google" id="ProtNLM"/>
    </source>
</evidence>
<sequence length="230" mass="25159">MIALIEAAIVQRLRQGLGKLVTGVHSYGGELDDEGLYQVVQQLPAAWVTFAGIDKTEAVKTSRTKHKAEAKFVVMVAARSLRSEEASRAGGIGHWEIGSYQLIYAVRRLLANQDLGLAIDKLQPRAVRTLFNGRMERQEAMSVYACEFATHWIEEALDNGRWPEIPPPPPPPANPNAPPPPPHPDQIFVTYQAATSPPYPELKGANLHVHAPPDNPTPAIEAEVKTGETP</sequence>
<name>A0A1B6W0P6_9NEIS</name>
<gene>
    <name evidence="2" type="ORF">A7Q00_02955</name>
</gene>
<dbReference type="OrthoDB" id="5453249at2"/>
<dbReference type="Gene3D" id="3.30.2000.10">
    <property type="entry name" value="Phage tail protein-like"/>
    <property type="match status" value="1"/>
</dbReference>
<evidence type="ECO:0000313" key="3">
    <source>
        <dbReference type="Proteomes" id="UP000077726"/>
    </source>
</evidence>
<protein>
    <recommendedName>
        <fullName evidence="4">Mu-like prophage protein gp37</fullName>
    </recommendedName>
</protein>
<dbReference type="InterPro" id="IPR038042">
    <property type="entry name" value="Gp37-like"/>
</dbReference>
<dbReference type="Pfam" id="PF08873">
    <property type="entry name" value="Phage_Mu_Gp37"/>
    <property type="match status" value="1"/>
</dbReference>
<keyword evidence="3" id="KW-1185">Reference proteome</keyword>
<dbReference type="Proteomes" id="UP000077726">
    <property type="component" value="Unassembled WGS sequence"/>
</dbReference>
<accession>A0A1B6W0P6</accession>
<dbReference type="AlphaFoldDB" id="A0A1B6W0P6"/>
<dbReference type="InterPro" id="IPR014972">
    <property type="entry name" value="Phage_Mu_Gp37"/>
</dbReference>
<dbReference type="EMBL" id="LXSQ01000007">
    <property type="protein sequence ID" value="OAM44197.1"/>
    <property type="molecule type" value="Genomic_DNA"/>
</dbReference>
<evidence type="ECO:0000313" key="2">
    <source>
        <dbReference type="EMBL" id="OAM44197.1"/>
    </source>
</evidence>
<proteinExistence type="predicted"/>
<dbReference type="RefSeq" id="WP_064089151.1">
    <property type="nucleotide sequence ID" value="NZ_LXSQ01000007.1"/>
</dbReference>